<dbReference type="STRING" id="980251.GCA_001642875_03314"/>
<keyword evidence="3" id="KW-1185">Reference proteome</keyword>
<organism evidence="2 3">
    <name type="scientific">Mariniblastus fucicola</name>
    <dbReference type="NCBI Taxonomy" id="980251"/>
    <lineage>
        <taxon>Bacteria</taxon>
        <taxon>Pseudomonadati</taxon>
        <taxon>Planctomycetota</taxon>
        <taxon>Planctomycetia</taxon>
        <taxon>Pirellulales</taxon>
        <taxon>Pirellulaceae</taxon>
        <taxon>Mariniblastus</taxon>
    </lineage>
</organism>
<accession>A0A5B9PA64</accession>
<feature type="transmembrane region" description="Helical" evidence="1">
    <location>
        <begin position="25"/>
        <end position="49"/>
    </location>
</feature>
<dbReference type="Proteomes" id="UP000322214">
    <property type="component" value="Chromosome"/>
</dbReference>
<evidence type="ECO:0000313" key="3">
    <source>
        <dbReference type="Proteomes" id="UP000322214"/>
    </source>
</evidence>
<dbReference type="EMBL" id="CP042912">
    <property type="protein sequence ID" value="QEG21852.1"/>
    <property type="molecule type" value="Genomic_DNA"/>
</dbReference>
<keyword evidence="1" id="KW-1133">Transmembrane helix</keyword>
<gene>
    <name evidence="2" type="ORF">MFFC18_17130</name>
</gene>
<keyword evidence="1" id="KW-0472">Membrane</keyword>
<dbReference type="Gene3D" id="3.40.1000.10">
    <property type="entry name" value="Mog1/PsbP, alpha/beta/alpha sandwich"/>
    <property type="match status" value="1"/>
</dbReference>
<evidence type="ECO:0000256" key="1">
    <source>
        <dbReference type="SAM" id="Phobius"/>
    </source>
</evidence>
<dbReference type="AlphaFoldDB" id="A0A5B9PA64"/>
<dbReference type="KEGG" id="mff:MFFC18_17130"/>
<dbReference type="OrthoDB" id="1151021at2"/>
<dbReference type="RefSeq" id="WP_075085524.1">
    <property type="nucleotide sequence ID" value="NZ_CP042912.1"/>
</dbReference>
<protein>
    <submittedName>
        <fullName evidence="2">Uncharacterized protein</fullName>
    </submittedName>
</protein>
<keyword evidence="1" id="KW-0812">Transmembrane</keyword>
<sequence>MTQYNPHSNAFGSPAPKSGMSVLKIILIIGSIFGLLFVAAIAGLVYFVMQLAVDSDTLETTVADDQVTSLELPSNWTDLRGADRNVDASLQYGNLFAETYAMILTESKSDFLQMFGADAQFGIDDYSELIVEGMADANFKLGAADPVTVNGLSGRRIRMTTELEGIPIVYLVTLIDGNNHFHQVHCWTMQSRETKNMPTLKKIADSFRER</sequence>
<proteinExistence type="predicted"/>
<name>A0A5B9PA64_9BACT</name>
<reference evidence="2 3" key="1">
    <citation type="submission" date="2019-08" db="EMBL/GenBank/DDBJ databases">
        <title>Deep-cultivation of Planctomycetes and their phenomic and genomic characterization uncovers novel biology.</title>
        <authorList>
            <person name="Wiegand S."/>
            <person name="Jogler M."/>
            <person name="Boedeker C."/>
            <person name="Pinto D."/>
            <person name="Vollmers J."/>
            <person name="Rivas-Marin E."/>
            <person name="Kohn T."/>
            <person name="Peeters S.H."/>
            <person name="Heuer A."/>
            <person name="Rast P."/>
            <person name="Oberbeckmann S."/>
            <person name="Bunk B."/>
            <person name="Jeske O."/>
            <person name="Meyerdierks A."/>
            <person name="Storesund J.E."/>
            <person name="Kallscheuer N."/>
            <person name="Luecker S."/>
            <person name="Lage O.M."/>
            <person name="Pohl T."/>
            <person name="Merkel B.J."/>
            <person name="Hornburger P."/>
            <person name="Mueller R.-W."/>
            <person name="Bruemmer F."/>
            <person name="Labrenz M."/>
            <person name="Spormann A.M."/>
            <person name="Op den Camp H."/>
            <person name="Overmann J."/>
            <person name="Amann R."/>
            <person name="Jetten M.S.M."/>
            <person name="Mascher T."/>
            <person name="Medema M.H."/>
            <person name="Devos D.P."/>
            <person name="Kaster A.-K."/>
            <person name="Ovreas L."/>
            <person name="Rohde M."/>
            <person name="Galperin M.Y."/>
            <person name="Jogler C."/>
        </authorList>
    </citation>
    <scope>NUCLEOTIDE SEQUENCE [LARGE SCALE GENOMIC DNA]</scope>
    <source>
        <strain evidence="2 3">FC18</strain>
    </source>
</reference>
<evidence type="ECO:0000313" key="2">
    <source>
        <dbReference type="EMBL" id="QEG21852.1"/>
    </source>
</evidence>